<dbReference type="InterPro" id="IPR013785">
    <property type="entry name" value="Aldolase_TIM"/>
</dbReference>
<evidence type="ECO:0000256" key="3">
    <source>
        <dbReference type="ARBA" id="ARBA00022643"/>
    </source>
</evidence>
<dbReference type="Gene3D" id="3.20.20.70">
    <property type="entry name" value="Aldolase class I"/>
    <property type="match status" value="1"/>
</dbReference>
<evidence type="ECO:0000256" key="1">
    <source>
        <dbReference type="ARBA" id="ARBA00009881"/>
    </source>
</evidence>
<evidence type="ECO:0000256" key="4">
    <source>
        <dbReference type="ARBA" id="ARBA00023002"/>
    </source>
</evidence>
<keyword evidence="5 6" id="KW-0503">Monooxygenase</keyword>
<dbReference type="SUPFAM" id="SSF51412">
    <property type="entry name" value="Inosine monophosphate dehydrogenase (IMPDH)"/>
    <property type="match status" value="1"/>
</dbReference>
<evidence type="ECO:0000313" key="6">
    <source>
        <dbReference type="EMBL" id="TXB67826.1"/>
    </source>
</evidence>
<keyword evidence="7" id="KW-1185">Reference proteome</keyword>
<sequence>MSLPPILSNLRIPVIASPMFIVSNPDLVIAQCKAGIVGSFPALNAREKDGEPVQLEAWLTRITEELDRHNQANPDNPAAPFAVNQIVHRSNVRLERDIEICVKHKVPLWITSLGARPEVNEAAHSVGGVVMHDIINNTFAKKAIEKGADGLIAVAAGAGGHAGMQSPFALIQEIRTWFDGPIALSGSIATGRAVLAAQAMGADLGYIGSPFIATEEANAVPEYKDMIVNSGAEDIVYSSLFTGVHGNYLKPSIRNAGLDPDDLEHADASSMNFSQGASKPKAWSAIWGAGQGIGAIHKVQPAAAYIDQLAREYADAKAVLAA</sequence>
<dbReference type="EMBL" id="VOPL01000006">
    <property type="protein sequence ID" value="TXB67826.1"/>
    <property type="molecule type" value="Genomic_DNA"/>
</dbReference>
<proteinExistence type="inferred from homology"/>
<dbReference type="PANTHER" id="PTHR42747:SF4">
    <property type="entry name" value="BLR1330 PROTEIN"/>
    <property type="match status" value="1"/>
</dbReference>
<comment type="caution">
    <text evidence="6">The sequence shown here is derived from an EMBL/GenBank/DDBJ whole genome shotgun (WGS) entry which is preliminary data.</text>
</comment>
<dbReference type="CDD" id="cd04730">
    <property type="entry name" value="NPD_like"/>
    <property type="match status" value="1"/>
</dbReference>
<evidence type="ECO:0000256" key="2">
    <source>
        <dbReference type="ARBA" id="ARBA00022630"/>
    </source>
</evidence>
<dbReference type="Pfam" id="PF03060">
    <property type="entry name" value="NMO"/>
    <property type="match status" value="1"/>
</dbReference>
<name>A0A5C6RYY8_9RHOB</name>
<keyword evidence="3" id="KW-0288">FMN</keyword>
<dbReference type="FunFam" id="3.20.20.70:FF:000210">
    <property type="entry name" value="2-nitropropane dioxygenase"/>
    <property type="match status" value="1"/>
</dbReference>
<keyword evidence="2" id="KW-0285">Flavoprotein</keyword>
<comment type="similarity">
    <text evidence="1">Belongs to the nitronate monooxygenase family. NMO class I subfamily.</text>
</comment>
<evidence type="ECO:0000313" key="7">
    <source>
        <dbReference type="Proteomes" id="UP000321562"/>
    </source>
</evidence>
<dbReference type="InterPro" id="IPR004136">
    <property type="entry name" value="NMO"/>
</dbReference>
<dbReference type="AlphaFoldDB" id="A0A5C6RYY8"/>
<gene>
    <name evidence="6" type="ORF">FQV27_14610</name>
</gene>
<dbReference type="Proteomes" id="UP000321562">
    <property type="component" value="Unassembled WGS sequence"/>
</dbReference>
<dbReference type="OrthoDB" id="9778912at2"/>
<dbReference type="RefSeq" id="WP_147099899.1">
    <property type="nucleotide sequence ID" value="NZ_JBHUFH010000001.1"/>
</dbReference>
<protein>
    <submittedName>
        <fullName evidence="6">Nitronate monooxygenase</fullName>
    </submittedName>
</protein>
<reference evidence="6 7" key="1">
    <citation type="submission" date="2019-08" db="EMBL/GenBank/DDBJ databases">
        <authorList>
            <person name="Ye J."/>
        </authorList>
    </citation>
    <scope>NUCLEOTIDE SEQUENCE [LARGE SCALE GENOMIC DNA]</scope>
    <source>
        <strain evidence="6 7">TK008</strain>
    </source>
</reference>
<keyword evidence="4" id="KW-0560">Oxidoreductase</keyword>
<dbReference type="PANTHER" id="PTHR42747">
    <property type="entry name" value="NITRONATE MONOOXYGENASE-RELATED"/>
    <property type="match status" value="1"/>
</dbReference>
<organism evidence="6 7">
    <name type="scientific">Paracoccus aurantiacus</name>
    <dbReference type="NCBI Taxonomy" id="2599412"/>
    <lineage>
        <taxon>Bacteria</taxon>
        <taxon>Pseudomonadati</taxon>
        <taxon>Pseudomonadota</taxon>
        <taxon>Alphaproteobacteria</taxon>
        <taxon>Rhodobacterales</taxon>
        <taxon>Paracoccaceae</taxon>
        <taxon>Paracoccus</taxon>
    </lineage>
</organism>
<evidence type="ECO:0000256" key="5">
    <source>
        <dbReference type="ARBA" id="ARBA00023033"/>
    </source>
</evidence>
<dbReference type="GO" id="GO:0018580">
    <property type="term" value="F:nitronate monooxygenase activity"/>
    <property type="evidence" value="ECO:0007669"/>
    <property type="project" value="InterPro"/>
</dbReference>
<accession>A0A5C6RYY8</accession>